<accession>S7U1Z4</accession>
<evidence type="ECO:0000256" key="4">
    <source>
        <dbReference type="ARBA" id="ARBA00022967"/>
    </source>
</evidence>
<reference evidence="9 10" key="1">
    <citation type="journal article" date="2013" name="Genome Announc.">
        <title>Draft genome sequences for three mercury-methylating, sulfate-reducing bacteria.</title>
        <authorList>
            <person name="Brown S.D."/>
            <person name="Hurt R.A.Jr."/>
            <person name="Gilmour C.C."/>
            <person name="Elias D.A."/>
        </authorList>
    </citation>
    <scope>NUCLEOTIDE SEQUENCE [LARGE SCALE GENOMIC DNA]</scope>
    <source>
        <strain evidence="9 10">DSM 2059</strain>
    </source>
</reference>
<dbReference type="Proteomes" id="UP000014977">
    <property type="component" value="Unassembled WGS sequence"/>
</dbReference>
<keyword evidence="7" id="KW-0739">Sodium transport</keyword>
<keyword evidence="7" id="KW-0813">Transport</keyword>
<keyword evidence="3 8" id="KW-0812">Transmembrane</keyword>
<dbReference type="GO" id="GO:0005886">
    <property type="term" value="C:plasma membrane"/>
    <property type="evidence" value="ECO:0007669"/>
    <property type="project" value="UniProtKB-SubCell"/>
</dbReference>
<evidence type="ECO:0000256" key="2">
    <source>
        <dbReference type="ARBA" id="ARBA00022475"/>
    </source>
</evidence>
<dbReference type="GO" id="GO:0016829">
    <property type="term" value="F:lyase activity"/>
    <property type="evidence" value="ECO:0007669"/>
    <property type="project" value="InterPro"/>
</dbReference>
<dbReference type="NCBIfam" id="TIGR01109">
    <property type="entry name" value="Na_pump_decarbB"/>
    <property type="match status" value="1"/>
</dbReference>
<comment type="subcellular location">
    <subcellularLocation>
        <location evidence="1">Cell membrane</location>
        <topology evidence="1">Multi-pass membrane protein</topology>
    </subcellularLocation>
</comment>
<evidence type="ECO:0000313" key="9">
    <source>
        <dbReference type="EMBL" id="EPR43030.1"/>
    </source>
</evidence>
<dbReference type="AlphaFoldDB" id="S7U1Z4"/>
<comment type="caution">
    <text evidence="9">The sequence shown here is derived from an EMBL/GenBank/DDBJ whole genome shotgun (WGS) entry which is preliminary data.</text>
</comment>
<organism evidence="9 10">
    <name type="scientific">Desulfococcus multivorans DSM 2059</name>
    <dbReference type="NCBI Taxonomy" id="1121405"/>
    <lineage>
        <taxon>Bacteria</taxon>
        <taxon>Pseudomonadati</taxon>
        <taxon>Thermodesulfobacteriota</taxon>
        <taxon>Desulfobacteria</taxon>
        <taxon>Desulfobacterales</taxon>
        <taxon>Desulfococcaceae</taxon>
        <taxon>Desulfococcus</taxon>
    </lineage>
</organism>
<dbReference type="eggNOG" id="COG1883">
    <property type="taxonomic scope" value="Bacteria"/>
</dbReference>
<keyword evidence="6 7" id="KW-0472">Membrane</keyword>
<dbReference type="PANTHER" id="PTHR35806">
    <property type="entry name" value="OXALOACETATE DECARBOXYLASE BETA CHAIN 2"/>
    <property type="match status" value="1"/>
</dbReference>
<feature type="transmembrane region" description="Helical" evidence="8">
    <location>
        <begin position="281"/>
        <end position="302"/>
    </location>
</feature>
<keyword evidence="10" id="KW-1185">Reference proteome</keyword>
<dbReference type="PIRSF" id="PIRSF015658">
    <property type="entry name" value="MmdB_OadB"/>
    <property type="match status" value="1"/>
</dbReference>
<keyword evidence="7" id="KW-0406">Ion transport</keyword>
<dbReference type="InterPro" id="IPR005661">
    <property type="entry name" value="OadB_MmdB"/>
</dbReference>
<feature type="transmembrane region" description="Helical" evidence="8">
    <location>
        <begin position="345"/>
        <end position="372"/>
    </location>
</feature>
<feature type="transmembrane region" description="Helical" evidence="8">
    <location>
        <begin position="208"/>
        <end position="235"/>
    </location>
</feature>
<protein>
    <submittedName>
        <fullName evidence="9">Sodium ion-translocating decarboxylase, beta subunit</fullName>
    </submittedName>
</protein>
<dbReference type="Pfam" id="PF03977">
    <property type="entry name" value="OAD_beta"/>
    <property type="match status" value="1"/>
</dbReference>
<evidence type="ECO:0000256" key="5">
    <source>
        <dbReference type="ARBA" id="ARBA00022989"/>
    </source>
</evidence>
<gene>
    <name evidence="9" type="ORF">dsmv_1460</name>
</gene>
<dbReference type="GO" id="GO:0006814">
    <property type="term" value="P:sodium ion transport"/>
    <property type="evidence" value="ECO:0007669"/>
    <property type="project" value="UniProtKB-UniRule"/>
</dbReference>
<feature type="transmembrane region" description="Helical" evidence="8">
    <location>
        <begin position="106"/>
        <end position="126"/>
    </location>
</feature>
<name>S7U1Z4_DESML</name>
<evidence type="ECO:0000256" key="8">
    <source>
        <dbReference type="SAM" id="Phobius"/>
    </source>
</evidence>
<evidence type="ECO:0000256" key="1">
    <source>
        <dbReference type="ARBA" id="ARBA00004651"/>
    </source>
</evidence>
<feature type="transmembrane region" description="Helical" evidence="8">
    <location>
        <begin position="43"/>
        <end position="64"/>
    </location>
</feature>
<feature type="transmembrane region" description="Helical" evidence="8">
    <location>
        <begin position="255"/>
        <end position="274"/>
    </location>
</feature>
<dbReference type="STRING" id="897.B2D07_12520"/>
<keyword evidence="2 7" id="KW-1003">Cell membrane</keyword>
<evidence type="ECO:0000256" key="6">
    <source>
        <dbReference type="ARBA" id="ARBA00023136"/>
    </source>
</evidence>
<keyword evidence="7" id="KW-0915">Sodium</keyword>
<keyword evidence="4" id="KW-1278">Translocase</keyword>
<dbReference type="OrthoDB" id="9783838at2"/>
<keyword evidence="5 8" id="KW-1133">Transmembrane helix</keyword>
<dbReference type="PANTHER" id="PTHR35806:SF1">
    <property type="entry name" value="OXALOACETATE DECARBOXYLASE BETA CHAIN 2"/>
    <property type="match status" value="1"/>
</dbReference>
<dbReference type="EMBL" id="ATHJ01000060">
    <property type="protein sequence ID" value="EPR43030.1"/>
    <property type="molecule type" value="Genomic_DNA"/>
</dbReference>
<dbReference type="PATRIC" id="fig|1121405.3.peg.790"/>
<evidence type="ECO:0000256" key="3">
    <source>
        <dbReference type="ARBA" id="ARBA00022692"/>
    </source>
</evidence>
<feature type="transmembrane region" description="Helical" evidence="8">
    <location>
        <begin position="168"/>
        <end position="187"/>
    </location>
</feature>
<evidence type="ECO:0000256" key="7">
    <source>
        <dbReference type="PIRNR" id="PIRNR015658"/>
    </source>
</evidence>
<proteinExistence type="predicted"/>
<dbReference type="RefSeq" id="WP_020875807.1">
    <property type="nucleotide sequence ID" value="NZ_ATHJ01000060.1"/>
</dbReference>
<feature type="transmembrane region" description="Helical" evidence="8">
    <location>
        <begin position="14"/>
        <end position="36"/>
    </location>
</feature>
<sequence length="374" mass="40408">MTENLFSLFKTSGFFYLTPGMLVMWLIGFILIYLAIAKDYEPMLLLPIGFGIILANLPLAALMAPHEGLLWRFYHYGIQWEVIPPLIFLGLGALTDFGPMLANPKLIFLGAGAQGGVYLTFFAAYATGFFNLNEAATLGIIGGADGPTTIFLASKLAPHMLGTTAVAAYSYMALVPIIQPPIMRLMTTRKERTIRMSKGRKVSRLEKLLFPIVSAILIILLIPASAPLIAMFMIGNLFREAKVVERLTHAAQNELLNIVTIFLGLPVGATMTAENFLQPKVIFIFFLGLFAFMVSTATGIILAKLMNLFSKDKINPLLGAAGVSAVPMAARVVHKVGAEADKKNYLLMYAMGPNVAGVIGTVIAAGVFLTLLGS</sequence>
<feature type="transmembrane region" description="Helical" evidence="8">
    <location>
        <begin position="76"/>
        <end position="94"/>
    </location>
</feature>
<evidence type="ECO:0000313" key="10">
    <source>
        <dbReference type="Proteomes" id="UP000014977"/>
    </source>
</evidence>